<dbReference type="InterPro" id="IPR001482">
    <property type="entry name" value="T2SS/T4SS_dom"/>
</dbReference>
<dbReference type="SUPFAM" id="SSF52540">
    <property type="entry name" value="P-loop containing nucleoside triphosphate hydrolases"/>
    <property type="match status" value="1"/>
</dbReference>
<evidence type="ECO:0000256" key="2">
    <source>
        <dbReference type="ARBA" id="ARBA00022741"/>
    </source>
</evidence>
<dbReference type="GO" id="GO:0016887">
    <property type="term" value="F:ATP hydrolysis activity"/>
    <property type="evidence" value="ECO:0007669"/>
    <property type="project" value="TreeGrafter"/>
</dbReference>
<dbReference type="RefSeq" id="WP_406697101.1">
    <property type="nucleotide sequence ID" value="NZ_CP155447.1"/>
</dbReference>
<feature type="region of interest" description="Disordered" evidence="4">
    <location>
        <begin position="1"/>
        <end position="29"/>
    </location>
</feature>
<proteinExistence type="inferred from homology"/>
<keyword evidence="2" id="KW-0547">Nucleotide-binding</keyword>
<evidence type="ECO:0000256" key="1">
    <source>
        <dbReference type="ARBA" id="ARBA00006611"/>
    </source>
</evidence>
<keyword evidence="3" id="KW-0067">ATP-binding</keyword>
<dbReference type="GO" id="GO:0005524">
    <property type="term" value="F:ATP binding"/>
    <property type="evidence" value="ECO:0007669"/>
    <property type="project" value="UniProtKB-KW"/>
</dbReference>
<feature type="domain" description="Bacterial type II secretion system protein E" evidence="5">
    <location>
        <begin position="338"/>
        <end position="352"/>
    </location>
</feature>
<dbReference type="Gene3D" id="3.40.50.300">
    <property type="entry name" value="P-loop containing nucleotide triphosphate hydrolases"/>
    <property type="match status" value="1"/>
</dbReference>
<evidence type="ECO:0000256" key="3">
    <source>
        <dbReference type="ARBA" id="ARBA00022840"/>
    </source>
</evidence>
<name>A0AAU7CGS0_9BACT</name>
<organism evidence="6">
    <name type="scientific">Singulisphaera sp. Ch08</name>
    <dbReference type="NCBI Taxonomy" id="3120278"/>
    <lineage>
        <taxon>Bacteria</taxon>
        <taxon>Pseudomonadati</taxon>
        <taxon>Planctomycetota</taxon>
        <taxon>Planctomycetia</taxon>
        <taxon>Isosphaerales</taxon>
        <taxon>Isosphaeraceae</taxon>
        <taxon>Singulisphaera</taxon>
    </lineage>
</organism>
<accession>A0AAU7CGS0</accession>
<dbReference type="AlphaFoldDB" id="A0AAU7CGS0"/>
<comment type="similarity">
    <text evidence="1">Belongs to the GSP E family.</text>
</comment>
<protein>
    <submittedName>
        <fullName evidence="6">GspE/PulE family protein</fullName>
    </submittedName>
</protein>
<dbReference type="PROSITE" id="PS00662">
    <property type="entry name" value="T2SP_E"/>
    <property type="match status" value="1"/>
</dbReference>
<dbReference type="PANTHER" id="PTHR30258">
    <property type="entry name" value="TYPE II SECRETION SYSTEM PROTEIN GSPE-RELATED"/>
    <property type="match status" value="1"/>
</dbReference>
<dbReference type="InterPro" id="IPR027417">
    <property type="entry name" value="P-loop_NTPase"/>
</dbReference>
<dbReference type="Pfam" id="PF00437">
    <property type="entry name" value="T2SSE"/>
    <property type="match status" value="1"/>
</dbReference>
<dbReference type="Gene3D" id="3.30.450.90">
    <property type="match status" value="1"/>
</dbReference>
<feature type="compositionally biased region" description="Basic and acidic residues" evidence="4">
    <location>
        <begin position="10"/>
        <end position="28"/>
    </location>
</feature>
<dbReference type="EMBL" id="CP155447">
    <property type="protein sequence ID" value="XBH04350.1"/>
    <property type="molecule type" value="Genomic_DNA"/>
</dbReference>
<evidence type="ECO:0000259" key="5">
    <source>
        <dbReference type="PROSITE" id="PS00662"/>
    </source>
</evidence>
<evidence type="ECO:0000256" key="4">
    <source>
        <dbReference type="SAM" id="MobiDB-lite"/>
    </source>
</evidence>
<reference evidence="6" key="1">
    <citation type="submission" date="2024-05" db="EMBL/GenBank/DDBJ databases">
        <title>Planctomycetes of the genus Singulisphaera possess chitinolytic capabilities.</title>
        <authorList>
            <person name="Ivanova A."/>
        </authorList>
    </citation>
    <scope>NUCLEOTIDE SEQUENCE</scope>
    <source>
        <strain evidence="6">Ch08T</strain>
    </source>
</reference>
<dbReference type="PANTHER" id="PTHR30258:SF2">
    <property type="entry name" value="COMG OPERON PROTEIN 1"/>
    <property type="match status" value="1"/>
</dbReference>
<evidence type="ECO:0000313" key="6">
    <source>
        <dbReference type="EMBL" id="XBH04350.1"/>
    </source>
</evidence>
<dbReference type="CDD" id="cd01129">
    <property type="entry name" value="PulE-GspE-like"/>
    <property type="match status" value="1"/>
</dbReference>
<gene>
    <name evidence="6" type="ORF">V5E97_39575</name>
</gene>
<dbReference type="GO" id="GO:0005886">
    <property type="term" value="C:plasma membrane"/>
    <property type="evidence" value="ECO:0007669"/>
    <property type="project" value="TreeGrafter"/>
</dbReference>
<sequence>METPSSPSHSLEDRDLSANRTAPRREDLPAESAADQILISVLVSNGLLTGDALQEALNYGRKNHLNLRQAILELNLIAPERLNALAFERLTSLAEVNGSKPASAECNGASVAAQPLSPDRTKFQLDMRNELKELATTASIPDLINQILACACESRATDVHLDPTEAGVRVRFRIDGQLQEVVQLEAREAMPLVSRLKVMSNLNIVDRRHSQDGRITIQHANKSRDLRVATFPTSLGEKIVIRIHDTMGGPHGFERLGMPPKQREQLDRLVAHPYGAILVAGPVGSGKTTTLYSCLSKVNSPTRNVMTIEDPIETRIPGTNQTQVSNELHFSEGLRSMLRQDPDVIMIGEIRDDETARIGIRAAVTGVLVFSSVHGADAPSTIGNLYNFGIPGYQLSNSLVAIVSQRLVRKICPYCRVNQVADPKVLSALDLDPAEHEGLILHRGLGCPACFQSGYLGRTGIFEIMEINDELRDLIFQQIPKDVLRRVAIDLGMQTLKRSAVDKILEGTTTVEEVFRVVSM</sequence>